<dbReference type="SUPFAM" id="SSF74924">
    <property type="entry name" value="Cap-Gly domain"/>
    <property type="match status" value="1"/>
</dbReference>
<name>X6MVK8_RETFI</name>
<protein>
    <submittedName>
        <fullName evidence="1">Uncharacterized protein</fullName>
    </submittedName>
</protein>
<dbReference type="AlphaFoldDB" id="X6MVK8"/>
<dbReference type="Proteomes" id="UP000023152">
    <property type="component" value="Unassembled WGS sequence"/>
</dbReference>
<dbReference type="Gene3D" id="2.30.30.190">
    <property type="entry name" value="CAP Gly-rich-like domain"/>
    <property type="match status" value="1"/>
</dbReference>
<accession>X6MVK8</accession>
<proteinExistence type="predicted"/>
<gene>
    <name evidence="1" type="ORF">RFI_20185</name>
</gene>
<comment type="caution">
    <text evidence="1">The sequence shown here is derived from an EMBL/GenBank/DDBJ whole genome shotgun (WGS) entry which is preliminary data.</text>
</comment>
<dbReference type="InterPro" id="IPR036859">
    <property type="entry name" value="CAP-Gly_dom_sf"/>
</dbReference>
<organism evidence="1 2">
    <name type="scientific">Reticulomyxa filosa</name>
    <dbReference type="NCBI Taxonomy" id="46433"/>
    <lineage>
        <taxon>Eukaryota</taxon>
        <taxon>Sar</taxon>
        <taxon>Rhizaria</taxon>
        <taxon>Retaria</taxon>
        <taxon>Foraminifera</taxon>
        <taxon>Monothalamids</taxon>
        <taxon>Reticulomyxidae</taxon>
        <taxon>Reticulomyxa</taxon>
    </lineage>
</organism>
<reference evidence="1 2" key="1">
    <citation type="journal article" date="2013" name="Curr. Biol.">
        <title>The Genome of the Foraminiferan Reticulomyxa filosa.</title>
        <authorList>
            <person name="Glockner G."/>
            <person name="Hulsmann N."/>
            <person name="Schleicher M."/>
            <person name="Noegel A.A."/>
            <person name="Eichinger L."/>
            <person name="Gallinger C."/>
            <person name="Pawlowski J."/>
            <person name="Sierra R."/>
            <person name="Euteneuer U."/>
            <person name="Pillet L."/>
            <person name="Moustafa A."/>
            <person name="Platzer M."/>
            <person name="Groth M."/>
            <person name="Szafranski K."/>
            <person name="Schliwa M."/>
        </authorList>
    </citation>
    <scope>NUCLEOTIDE SEQUENCE [LARGE SCALE GENOMIC DNA]</scope>
</reference>
<evidence type="ECO:0000313" key="2">
    <source>
        <dbReference type="Proteomes" id="UP000023152"/>
    </source>
</evidence>
<keyword evidence="2" id="KW-1185">Reference proteome</keyword>
<dbReference type="EMBL" id="ASPP01017200">
    <property type="protein sequence ID" value="ETO17145.1"/>
    <property type="molecule type" value="Genomic_DNA"/>
</dbReference>
<sequence>MRQERIIPQERSILKLTEASMTTITNSENVVQLNEQNEDGFVIKRYHKQTSLHTFSNEFVNKVVLDQIAKGYSTTHNRRLADFDDTPVDNNNINQPSIIWQMQDRKRDHCDDPYYSTTRGYVVGDRVELINNRKDFFLNIRAYYVYIMCVIKYIGKVYFGEDDRFSIELNEFNITINGNNYSTTNEGHGLFITRETIVKRLENGSYNEGVFFEVGDCILLKDKTTGQF</sequence>
<evidence type="ECO:0000313" key="1">
    <source>
        <dbReference type="EMBL" id="ETO17145.1"/>
    </source>
</evidence>